<dbReference type="InterPro" id="IPR000515">
    <property type="entry name" value="MetI-like"/>
</dbReference>
<protein>
    <submittedName>
        <fullName evidence="9">Protein lplB</fullName>
    </submittedName>
</protein>
<dbReference type="InterPro" id="IPR050809">
    <property type="entry name" value="UgpAE/MalFG_permease"/>
</dbReference>
<evidence type="ECO:0000313" key="10">
    <source>
        <dbReference type="Proteomes" id="UP000076927"/>
    </source>
</evidence>
<dbReference type="RefSeq" id="WP_068603571.1">
    <property type="nucleotide sequence ID" value="NZ_CP011388.1"/>
</dbReference>
<keyword evidence="6 7" id="KW-0472">Membrane</keyword>
<keyword evidence="10" id="KW-1185">Reference proteome</keyword>
<dbReference type="PATRIC" id="fig|1178515.4.peg.262"/>
<feature type="transmembrane region" description="Helical" evidence="7">
    <location>
        <begin position="179"/>
        <end position="205"/>
    </location>
</feature>
<dbReference type="OrthoDB" id="9785836at2"/>
<evidence type="ECO:0000256" key="2">
    <source>
        <dbReference type="ARBA" id="ARBA00022448"/>
    </source>
</evidence>
<evidence type="ECO:0000313" key="9">
    <source>
        <dbReference type="EMBL" id="ANE45214.1"/>
    </source>
</evidence>
<dbReference type="PROSITE" id="PS50928">
    <property type="entry name" value="ABC_TM1"/>
    <property type="match status" value="1"/>
</dbReference>
<comment type="similarity">
    <text evidence="7">Belongs to the binding-protein-dependent transport system permease family.</text>
</comment>
<reference evidence="9 10" key="1">
    <citation type="submission" date="2015-01" db="EMBL/GenBank/DDBJ databases">
        <title>Paenibacillus swuensis/DY6/whole genome sequencing.</title>
        <authorList>
            <person name="Kim M.K."/>
            <person name="Srinivasan S."/>
            <person name="Lee J.-J."/>
        </authorList>
    </citation>
    <scope>NUCLEOTIDE SEQUENCE [LARGE SCALE GENOMIC DNA]</scope>
    <source>
        <strain evidence="9 10">DY6</strain>
    </source>
</reference>
<keyword evidence="5 7" id="KW-1133">Transmembrane helix</keyword>
<dbReference type="GO" id="GO:0055085">
    <property type="term" value="P:transmembrane transport"/>
    <property type="evidence" value="ECO:0007669"/>
    <property type="project" value="InterPro"/>
</dbReference>
<dbReference type="KEGG" id="pswu:SY83_01440"/>
<dbReference type="SUPFAM" id="SSF161098">
    <property type="entry name" value="MetI-like"/>
    <property type="match status" value="1"/>
</dbReference>
<dbReference type="EMBL" id="CP011388">
    <property type="protein sequence ID" value="ANE45214.1"/>
    <property type="molecule type" value="Genomic_DNA"/>
</dbReference>
<evidence type="ECO:0000256" key="4">
    <source>
        <dbReference type="ARBA" id="ARBA00022692"/>
    </source>
</evidence>
<feature type="transmembrane region" description="Helical" evidence="7">
    <location>
        <begin position="226"/>
        <end position="250"/>
    </location>
</feature>
<feature type="transmembrane region" description="Helical" evidence="7">
    <location>
        <begin position="33"/>
        <end position="57"/>
    </location>
</feature>
<feature type="transmembrane region" description="Helical" evidence="7">
    <location>
        <begin position="290"/>
        <end position="315"/>
    </location>
</feature>
<name>A0A172TE72_9BACL</name>
<feature type="transmembrane region" description="Helical" evidence="7">
    <location>
        <begin position="94"/>
        <end position="115"/>
    </location>
</feature>
<organism evidence="9 10">
    <name type="scientific">Paenibacillus swuensis</name>
    <dbReference type="NCBI Taxonomy" id="1178515"/>
    <lineage>
        <taxon>Bacteria</taxon>
        <taxon>Bacillati</taxon>
        <taxon>Bacillota</taxon>
        <taxon>Bacilli</taxon>
        <taxon>Bacillales</taxon>
        <taxon>Paenibacillaceae</taxon>
        <taxon>Paenibacillus</taxon>
    </lineage>
</organism>
<keyword evidence="3" id="KW-1003">Cell membrane</keyword>
<accession>A0A172TE72</accession>
<evidence type="ECO:0000256" key="3">
    <source>
        <dbReference type="ARBA" id="ARBA00022475"/>
    </source>
</evidence>
<evidence type="ECO:0000256" key="1">
    <source>
        <dbReference type="ARBA" id="ARBA00004651"/>
    </source>
</evidence>
<evidence type="ECO:0000259" key="8">
    <source>
        <dbReference type="PROSITE" id="PS50928"/>
    </source>
</evidence>
<sequence length="324" mass="36444">MQSEFAATPNKKKLYPARKGWFRSYIDQLDLQVMVIPGFLLVLLFSYVPMWGVLMAFQNYNIFSGFLGSEWVGLKHFETFINSPDFYRVMRNTLSISLLKLLFAFPAPIVLALLLNELKGFRFKRFVQTVSYLPHFMSWVIVSSFVISMLSVDNGSINILLQKLGMIDEPINWLSTSDYFWGILVSTGVWKDVGFGAIVYLAAIAGIDPHLYEASSIDGAGRFRQIFSITIPCITPIIIIFLILNIGGILNAGFDDILNLTNNGANTLLRPVSDVIDTYVYRVGILGQRYSYATAVGLFKSVISVVLLVLANFLVRRMGRTGLW</sequence>
<evidence type="ECO:0000256" key="5">
    <source>
        <dbReference type="ARBA" id="ARBA00022989"/>
    </source>
</evidence>
<evidence type="ECO:0000256" key="7">
    <source>
        <dbReference type="RuleBase" id="RU363032"/>
    </source>
</evidence>
<dbReference type="Pfam" id="PF00528">
    <property type="entry name" value="BPD_transp_1"/>
    <property type="match status" value="1"/>
</dbReference>
<dbReference type="PANTHER" id="PTHR43227:SF11">
    <property type="entry name" value="BLL4140 PROTEIN"/>
    <property type="match status" value="1"/>
</dbReference>
<gene>
    <name evidence="9" type="ORF">SY83_01440</name>
</gene>
<dbReference type="GO" id="GO:0005886">
    <property type="term" value="C:plasma membrane"/>
    <property type="evidence" value="ECO:0007669"/>
    <property type="project" value="UniProtKB-SubCell"/>
</dbReference>
<dbReference type="Gene3D" id="1.10.3720.10">
    <property type="entry name" value="MetI-like"/>
    <property type="match status" value="1"/>
</dbReference>
<keyword evidence="4 7" id="KW-0812">Transmembrane</keyword>
<keyword evidence="2 7" id="KW-0813">Transport</keyword>
<dbReference type="CDD" id="cd06261">
    <property type="entry name" value="TM_PBP2"/>
    <property type="match status" value="1"/>
</dbReference>
<proteinExistence type="inferred from homology"/>
<feature type="transmembrane region" description="Helical" evidence="7">
    <location>
        <begin position="136"/>
        <end position="159"/>
    </location>
</feature>
<feature type="domain" description="ABC transmembrane type-1" evidence="8">
    <location>
        <begin position="90"/>
        <end position="311"/>
    </location>
</feature>
<dbReference type="InterPro" id="IPR035906">
    <property type="entry name" value="MetI-like_sf"/>
</dbReference>
<dbReference type="STRING" id="1178515.SY83_01440"/>
<evidence type="ECO:0000256" key="6">
    <source>
        <dbReference type="ARBA" id="ARBA00023136"/>
    </source>
</evidence>
<dbReference type="PANTHER" id="PTHR43227">
    <property type="entry name" value="BLL4140 PROTEIN"/>
    <property type="match status" value="1"/>
</dbReference>
<dbReference type="AlphaFoldDB" id="A0A172TE72"/>
<comment type="subcellular location">
    <subcellularLocation>
        <location evidence="1 7">Cell membrane</location>
        <topology evidence="1 7">Multi-pass membrane protein</topology>
    </subcellularLocation>
</comment>
<dbReference type="Proteomes" id="UP000076927">
    <property type="component" value="Chromosome"/>
</dbReference>